<dbReference type="GO" id="GO:0051726">
    <property type="term" value="P:regulation of cell cycle"/>
    <property type="evidence" value="ECO:0007669"/>
    <property type="project" value="TreeGrafter"/>
</dbReference>
<dbReference type="PANTHER" id="PTHR24054">
    <property type="entry name" value="CASEIN KINASE II SUBUNIT ALPHA"/>
    <property type="match status" value="1"/>
</dbReference>
<dbReference type="InterPro" id="IPR017441">
    <property type="entry name" value="Protein_kinase_ATP_BS"/>
</dbReference>
<evidence type="ECO:0000256" key="1">
    <source>
        <dbReference type="ARBA" id="ARBA00003747"/>
    </source>
</evidence>
<dbReference type="GO" id="GO:0005829">
    <property type="term" value="C:cytosol"/>
    <property type="evidence" value="ECO:0007669"/>
    <property type="project" value="TreeGrafter"/>
</dbReference>
<dbReference type="GO" id="GO:0005730">
    <property type="term" value="C:nucleolus"/>
    <property type="evidence" value="ECO:0007669"/>
    <property type="project" value="UniProtKB-ARBA"/>
</dbReference>
<dbReference type="VEuPathDB" id="FungiDB:TRIVIDRAFT_195307"/>
<dbReference type="PROSITE" id="PS00109">
    <property type="entry name" value="PROTEIN_KINASE_TYR"/>
    <property type="match status" value="1"/>
</dbReference>
<protein>
    <recommendedName>
        <fullName evidence="5">EKC/KEOPS complex subunit BUD32</fullName>
        <ecNumber evidence="3">2.7.11.1</ecNumber>
    </recommendedName>
    <alternativeName>
        <fullName evidence="11 12">Atypical Serine/threonine protein kinase BUD32</fullName>
    </alternativeName>
    <alternativeName>
        <fullName evidence="4">EKC/KEOPS complex subunit bud32</fullName>
    </alternativeName>
</protein>
<dbReference type="FunFam" id="3.30.200.20:FF:000088">
    <property type="entry name" value="Casein kinase II subunit alpha"/>
    <property type="match status" value="1"/>
</dbReference>
<gene>
    <name evidence="17" type="primary">CSK2B</name>
    <name evidence="17" type="ORF">TRIVIDRAFT_195307</name>
</gene>
<dbReference type="GO" id="GO:0004713">
    <property type="term" value="F:protein tyrosine kinase activity"/>
    <property type="evidence" value="ECO:0007669"/>
    <property type="project" value="InterPro"/>
</dbReference>
<dbReference type="PROSITE" id="PS00107">
    <property type="entry name" value="PROTEIN_KINASE_ATP"/>
    <property type="match status" value="1"/>
</dbReference>
<evidence type="ECO:0000313" key="17">
    <source>
        <dbReference type="EMBL" id="EHK17377.1"/>
    </source>
</evidence>
<dbReference type="eggNOG" id="KOG0668">
    <property type="taxonomic scope" value="Eukaryota"/>
</dbReference>
<dbReference type="PANTHER" id="PTHR24054:SF0">
    <property type="entry name" value="CASEIN KINASE II SUBUNIT ALPHA"/>
    <property type="match status" value="1"/>
</dbReference>
<dbReference type="InterPro" id="IPR045216">
    <property type="entry name" value="CK2_alpha"/>
</dbReference>
<comment type="caution">
    <text evidence="17">The sequence shown here is derived from an EMBL/GenBank/DDBJ whole genome shotgun (WGS) entry which is preliminary data.</text>
</comment>
<evidence type="ECO:0000313" key="18">
    <source>
        <dbReference type="Proteomes" id="UP000007115"/>
    </source>
</evidence>
<evidence type="ECO:0000256" key="8">
    <source>
        <dbReference type="ARBA" id="ARBA00022741"/>
    </source>
</evidence>
<evidence type="ECO:0000256" key="3">
    <source>
        <dbReference type="ARBA" id="ARBA00012513"/>
    </source>
</evidence>
<dbReference type="GO" id="GO:0006359">
    <property type="term" value="P:regulation of transcription by RNA polymerase III"/>
    <property type="evidence" value="ECO:0007669"/>
    <property type="project" value="TreeGrafter"/>
</dbReference>
<evidence type="ECO:0000256" key="14">
    <source>
        <dbReference type="ARBA" id="ARBA00048679"/>
    </source>
</evidence>
<evidence type="ECO:0000256" key="15">
    <source>
        <dbReference type="PROSITE-ProRule" id="PRU10141"/>
    </source>
</evidence>
<dbReference type="GeneID" id="25789885"/>
<evidence type="ECO:0000256" key="4">
    <source>
        <dbReference type="ARBA" id="ARBA00013948"/>
    </source>
</evidence>
<dbReference type="AlphaFoldDB" id="G9N8S2"/>
<dbReference type="GO" id="GO:0005956">
    <property type="term" value="C:protein kinase CK2 complex"/>
    <property type="evidence" value="ECO:0007669"/>
    <property type="project" value="TreeGrafter"/>
</dbReference>
<dbReference type="GO" id="GO:0006974">
    <property type="term" value="P:DNA damage response"/>
    <property type="evidence" value="ECO:0007669"/>
    <property type="project" value="TreeGrafter"/>
</dbReference>
<accession>G9N8S2</accession>
<feature type="domain" description="Protein kinase" evidence="16">
    <location>
        <begin position="31"/>
        <end position="316"/>
    </location>
</feature>
<dbReference type="STRING" id="413071.G9N8S2"/>
<dbReference type="InterPro" id="IPR008266">
    <property type="entry name" value="Tyr_kinase_AS"/>
</dbReference>
<evidence type="ECO:0000256" key="9">
    <source>
        <dbReference type="ARBA" id="ARBA00022777"/>
    </source>
</evidence>
<dbReference type="FunFam" id="1.10.510.10:FF:000459">
    <property type="entry name" value="Casein kinase II subunit alpha"/>
    <property type="match status" value="1"/>
</dbReference>
<dbReference type="GO" id="GO:0006357">
    <property type="term" value="P:regulation of transcription by RNA polymerase II"/>
    <property type="evidence" value="ECO:0007669"/>
    <property type="project" value="UniProtKB-ARBA"/>
</dbReference>
<evidence type="ECO:0000256" key="6">
    <source>
        <dbReference type="ARBA" id="ARBA00022527"/>
    </source>
</evidence>
<evidence type="ECO:0000256" key="5">
    <source>
        <dbReference type="ARBA" id="ARBA00019973"/>
    </source>
</evidence>
<dbReference type="GO" id="GO:0006356">
    <property type="term" value="P:regulation of transcription by RNA polymerase I"/>
    <property type="evidence" value="ECO:0007669"/>
    <property type="project" value="TreeGrafter"/>
</dbReference>
<dbReference type="InParanoid" id="G9N8S2"/>
<evidence type="ECO:0000259" key="16">
    <source>
        <dbReference type="PROSITE" id="PS50011"/>
    </source>
</evidence>
<dbReference type="OMA" id="NMLASMI"/>
<dbReference type="Proteomes" id="UP000007115">
    <property type="component" value="Unassembled WGS sequence"/>
</dbReference>
<name>G9N8S2_HYPVG</name>
<dbReference type="HOGENOM" id="CLU_000288_70_4_1"/>
<dbReference type="EC" id="2.7.11.1" evidence="3"/>
<dbReference type="SMART" id="SM00219">
    <property type="entry name" value="TyrKc"/>
    <property type="match status" value="1"/>
</dbReference>
<dbReference type="GO" id="GO:0004674">
    <property type="term" value="F:protein serine/threonine kinase activity"/>
    <property type="evidence" value="ECO:0007669"/>
    <property type="project" value="UniProtKB-KW"/>
</dbReference>
<evidence type="ECO:0000256" key="13">
    <source>
        <dbReference type="ARBA" id="ARBA00047899"/>
    </source>
</evidence>
<dbReference type="InterPro" id="IPR000719">
    <property type="entry name" value="Prot_kinase_dom"/>
</dbReference>
<feature type="binding site" evidence="15">
    <location>
        <position position="60"/>
    </location>
    <ligand>
        <name>ATP</name>
        <dbReference type="ChEBI" id="CHEBI:30616"/>
    </ligand>
</feature>
<dbReference type="CDD" id="cd14132">
    <property type="entry name" value="STKc_CK2_alpha"/>
    <property type="match status" value="1"/>
</dbReference>
<keyword evidence="10 15" id="KW-0067">ATP-binding</keyword>
<dbReference type="GO" id="GO:0005524">
    <property type="term" value="F:ATP binding"/>
    <property type="evidence" value="ECO:0007669"/>
    <property type="project" value="UniProtKB-UniRule"/>
</dbReference>
<organism evidence="17 18">
    <name type="scientific">Hypocrea virens (strain Gv29-8 / FGSC 10586)</name>
    <name type="common">Gliocladium virens</name>
    <name type="synonym">Trichoderma virens</name>
    <dbReference type="NCBI Taxonomy" id="413071"/>
    <lineage>
        <taxon>Eukaryota</taxon>
        <taxon>Fungi</taxon>
        <taxon>Dikarya</taxon>
        <taxon>Ascomycota</taxon>
        <taxon>Pezizomycotina</taxon>
        <taxon>Sordariomycetes</taxon>
        <taxon>Hypocreomycetidae</taxon>
        <taxon>Hypocreales</taxon>
        <taxon>Hypocreaceae</taxon>
        <taxon>Trichoderma</taxon>
    </lineage>
</organism>
<keyword evidence="18" id="KW-1185">Reference proteome</keyword>
<dbReference type="Gene3D" id="1.10.510.10">
    <property type="entry name" value="Transferase(Phosphotransferase) domain 1"/>
    <property type="match status" value="1"/>
</dbReference>
<reference evidence="17 18" key="1">
    <citation type="journal article" date="2011" name="Genome Biol.">
        <title>Comparative genome sequence analysis underscores mycoparasitism as the ancestral life style of Trichoderma.</title>
        <authorList>
            <person name="Kubicek C.P."/>
            <person name="Herrera-Estrella A."/>
            <person name="Seidl-Seiboth V."/>
            <person name="Martinez D.A."/>
            <person name="Druzhinina I.S."/>
            <person name="Thon M."/>
            <person name="Zeilinger S."/>
            <person name="Casas-Flores S."/>
            <person name="Horwitz B.A."/>
            <person name="Mukherjee P.K."/>
            <person name="Mukherjee M."/>
            <person name="Kredics L."/>
            <person name="Alcaraz L.D."/>
            <person name="Aerts A."/>
            <person name="Antal Z."/>
            <person name="Atanasova L."/>
            <person name="Cervantes-Badillo M.G."/>
            <person name="Challacombe J."/>
            <person name="Chertkov O."/>
            <person name="McCluskey K."/>
            <person name="Coulpier F."/>
            <person name="Deshpande N."/>
            <person name="von Doehren H."/>
            <person name="Ebbole D.J."/>
            <person name="Esquivel-Naranjo E.U."/>
            <person name="Fekete E."/>
            <person name="Flipphi M."/>
            <person name="Glaser F."/>
            <person name="Gomez-Rodriguez E.Y."/>
            <person name="Gruber S."/>
            <person name="Han C."/>
            <person name="Henrissat B."/>
            <person name="Hermosa R."/>
            <person name="Hernandez-Onate M."/>
            <person name="Karaffa L."/>
            <person name="Kosti I."/>
            <person name="Le Crom S."/>
            <person name="Lindquist E."/>
            <person name="Lucas S."/>
            <person name="Luebeck M."/>
            <person name="Luebeck P.S."/>
            <person name="Margeot A."/>
            <person name="Metz B."/>
            <person name="Misra M."/>
            <person name="Nevalainen H."/>
            <person name="Omann M."/>
            <person name="Packer N."/>
            <person name="Perrone G."/>
            <person name="Uresti-Rivera E.E."/>
            <person name="Salamov A."/>
            <person name="Schmoll M."/>
            <person name="Seiboth B."/>
            <person name="Shapiro H."/>
            <person name="Sukno S."/>
            <person name="Tamayo-Ramos J.A."/>
            <person name="Tisch D."/>
            <person name="Wiest A."/>
            <person name="Wilkinson H.H."/>
            <person name="Zhang M."/>
            <person name="Coutinho P.M."/>
            <person name="Kenerley C.M."/>
            <person name="Monte E."/>
            <person name="Baker S.E."/>
            <person name="Grigoriev I.V."/>
        </authorList>
    </citation>
    <scope>NUCLEOTIDE SEQUENCE [LARGE SCALE GENOMIC DNA]</scope>
    <source>
        <strain evidence="18">Gv29-8 / FGSC 10586</strain>
    </source>
</reference>
<dbReference type="PROSITE" id="PS50011">
    <property type="entry name" value="PROTEIN_KINASE_DOM"/>
    <property type="match status" value="1"/>
</dbReference>
<dbReference type="OrthoDB" id="10254671at2759"/>
<keyword evidence="6" id="KW-0723">Serine/threonine-protein kinase</keyword>
<keyword evidence="9 17" id="KW-0418">Kinase</keyword>
<dbReference type="InterPro" id="IPR020635">
    <property type="entry name" value="Tyr_kinase_cat_dom"/>
</dbReference>
<comment type="catalytic activity">
    <reaction evidence="14">
        <text>L-seryl-[protein] + ATP = O-phospho-L-seryl-[protein] + ADP + H(+)</text>
        <dbReference type="Rhea" id="RHEA:17989"/>
        <dbReference type="Rhea" id="RHEA-COMP:9863"/>
        <dbReference type="Rhea" id="RHEA-COMP:11604"/>
        <dbReference type="ChEBI" id="CHEBI:15378"/>
        <dbReference type="ChEBI" id="CHEBI:29999"/>
        <dbReference type="ChEBI" id="CHEBI:30616"/>
        <dbReference type="ChEBI" id="CHEBI:83421"/>
        <dbReference type="ChEBI" id="CHEBI:456216"/>
        <dbReference type="EC" id="2.7.11.1"/>
    </reaction>
</comment>
<comment type="subunit">
    <text evidence="2">Component of the EKC/KEOPS complex composed of at least BUD32, CGI121, GON7, KAE1 and PCC1; the whole complex dimerizes.</text>
</comment>
<keyword evidence="8 15" id="KW-0547">Nucleotide-binding</keyword>
<keyword evidence="7" id="KW-0808">Transferase</keyword>
<dbReference type="InterPro" id="IPR011009">
    <property type="entry name" value="Kinase-like_dom_sf"/>
</dbReference>
<sequence length="318" mass="36858">MNCKRDVIPDIGATVTTFVTLYTGSASSDAYEIVRKIGFGKHADIFEGVRMIDLKRCIVKPAKEVGRLSIEQEIKILRSLGGGINIPKLYDIVQDSQMEPPSLVFEYIENIDFRTLYPTFSDGDVRYYMKELLKAVEFCHSKSVMHRDIRPHNIMIDHNQRKLRLFGWDYAEVHVPNCRYSVRVGRGFHKAPELLLQYEEYDCSVDIWNVGVVIASMVFRKEPFFHGASNFHILQAIARVLGTKGLLNYVEKYDMETITDGIDAIAHFERRSWQSFFNESNERFASMEVMDLLDKLLQWDHKQRLTAGDALKHAYFNR</sequence>
<evidence type="ECO:0000256" key="12">
    <source>
        <dbReference type="ARBA" id="ARBA00033194"/>
    </source>
</evidence>
<proteinExistence type="predicted"/>
<dbReference type="Gene3D" id="3.30.200.20">
    <property type="entry name" value="Phosphorylase Kinase, domain 1"/>
    <property type="match status" value="1"/>
</dbReference>
<dbReference type="EMBL" id="ABDF02000089">
    <property type="protein sequence ID" value="EHK17377.1"/>
    <property type="molecule type" value="Genomic_DNA"/>
</dbReference>
<evidence type="ECO:0000256" key="11">
    <source>
        <dbReference type="ARBA" id="ARBA00030980"/>
    </source>
</evidence>
<comment type="function">
    <text evidence="1">Component of the EKC/KEOPS complex that is required for the formation of a threonylcarbamoyl group on adenosine at position 37 (t(6)A37) in tRNAs that read codons beginning with adenine. The complex is probably involved in the transfer of the threonylcarbamoyl moiety of threonylcarbamoyl-AMP (TC-AMP) to the N6 group of A37. BUD32 has ATPase activity in the context of the EKC/KEOPS complex and likely plays a supporting role to the catalytic subunit KAE1. The EKC/KEOPS complex also promotes both telomere uncapping and telomere elongation. The complex is required for efficient recruitment of transcriptional coactivators.</text>
</comment>
<dbReference type="RefSeq" id="XP_013951570.1">
    <property type="nucleotide sequence ID" value="XM_014096095.1"/>
</dbReference>
<dbReference type="SUPFAM" id="SSF56112">
    <property type="entry name" value="Protein kinase-like (PK-like)"/>
    <property type="match status" value="1"/>
</dbReference>
<evidence type="ECO:0000256" key="10">
    <source>
        <dbReference type="ARBA" id="ARBA00022840"/>
    </source>
</evidence>
<comment type="catalytic activity">
    <reaction evidence="13">
        <text>L-threonyl-[protein] + ATP = O-phospho-L-threonyl-[protein] + ADP + H(+)</text>
        <dbReference type="Rhea" id="RHEA:46608"/>
        <dbReference type="Rhea" id="RHEA-COMP:11060"/>
        <dbReference type="Rhea" id="RHEA-COMP:11605"/>
        <dbReference type="ChEBI" id="CHEBI:15378"/>
        <dbReference type="ChEBI" id="CHEBI:30013"/>
        <dbReference type="ChEBI" id="CHEBI:30616"/>
        <dbReference type="ChEBI" id="CHEBI:61977"/>
        <dbReference type="ChEBI" id="CHEBI:456216"/>
        <dbReference type="EC" id="2.7.11.1"/>
    </reaction>
</comment>
<dbReference type="Pfam" id="PF00069">
    <property type="entry name" value="Pkinase"/>
    <property type="match status" value="1"/>
</dbReference>
<evidence type="ECO:0000256" key="7">
    <source>
        <dbReference type="ARBA" id="ARBA00022679"/>
    </source>
</evidence>
<evidence type="ECO:0000256" key="2">
    <source>
        <dbReference type="ARBA" id="ARBA00011534"/>
    </source>
</evidence>